<protein>
    <recommendedName>
        <fullName evidence="4">Major facilitator superfamily (MFS) profile domain-containing protein</fullName>
    </recommendedName>
</protein>
<keyword evidence="3" id="KW-1185">Reference proteome</keyword>
<dbReference type="Proteomes" id="UP000766486">
    <property type="component" value="Unassembled WGS sequence"/>
</dbReference>
<accession>A0ABY6UBR5</accession>
<keyword evidence="1" id="KW-0812">Transmembrane</keyword>
<gene>
    <name evidence="2" type="ORF">CLO192961_LOCUS239808</name>
</gene>
<evidence type="ECO:0000313" key="3">
    <source>
        <dbReference type="Proteomes" id="UP000766486"/>
    </source>
</evidence>
<name>A0ABY6UBR5_BIOOC</name>
<feature type="transmembrane region" description="Helical" evidence="1">
    <location>
        <begin position="64"/>
        <end position="83"/>
    </location>
</feature>
<evidence type="ECO:0000313" key="2">
    <source>
        <dbReference type="EMBL" id="VUC28601.1"/>
    </source>
</evidence>
<proteinExistence type="predicted"/>
<reference evidence="2 3" key="1">
    <citation type="submission" date="2019-06" db="EMBL/GenBank/DDBJ databases">
        <authorList>
            <person name="Broberg M."/>
        </authorList>
    </citation>
    <scope>NUCLEOTIDE SEQUENCE [LARGE SCALE GENOMIC DNA]</scope>
</reference>
<evidence type="ECO:0000256" key="1">
    <source>
        <dbReference type="SAM" id="Phobius"/>
    </source>
</evidence>
<dbReference type="EMBL" id="CABFNS010000788">
    <property type="protein sequence ID" value="VUC28601.1"/>
    <property type="molecule type" value="Genomic_DNA"/>
</dbReference>
<sequence length="107" mass="11212">MAITTAISDLFKSFYELIASVFNAAYAVVHSTVQAVLGFITGLITLLGDITGGVIDLTSGVGKFILGNFVVVSIGALAAFGYLRYTAQGRQLLANKQAQPAVVKKTN</sequence>
<keyword evidence="1" id="KW-1133">Transmembrane helix</keyword>
<organism evidence="2 3">
    <name type="scientific">Bionectria ochroleuca</name>
    <name type="common">Gliocladium roseum</name>
    <dbReference type="NCBI Taxonomy" id="29856"/>
    <lineage>
        <taxon>Eukaryota</taxon>
        <taxon>Fungi</taxon>
        <taxon>Dikarya</taxon>
        <taxon>Ascomycota</taxon>
        <taxon>Pezizomycotina</taxon>
        <taxon>Sordariomycetes</taxon>
        <taxon>Hypocreomycetidae</taxon>
        <taxon>Hypocreales</taxon>
        <taxon>Bionectriaceae</taxon>
        <taxon>Clonostachys</taxon>
    </lineage>
</organism>
<comment type="caution">
    <text evidence="2">The sequence shown here is derived from an EMBL/GenBank/DDBJ whole genome shotgun (WGS) entry which is preliminary data.</text>
</comment>
<keyword evidence="1" id="KW-0472">Membrane</keyword>
<feature type="transmembrane region" description="Helical" evidence="1">
    <location>
        <begin position="21"/>
        <end position="44"/>
    </location>
</feature>
<evidence type="ECO:0008006" key="4">
    <source>
        <dbReference type="Google" id="ProtNLM"/>
    </source>
</evidence>